<reference evidence="2" key="1">
    <citation type="submission" date="2023-11" db="EMBL/GenBank/DDBJ databases">
        <title>Genome assemblies of two species of porcelain crab, Petrolisthes cinctipes and Petrolisthes manimaculis (Anomura: Porcellanidae).</title>
        <authorList>
            <person name="Angst P."/>
        </authorList>
    </citation>
    <scope>NUCLEOTIDE SEQUENCE</scope>
    <source>
        <strain evidence="2">PB745_02</strain>
        <tissue evidence="2">Gill</tissue>
    </source>
</reference>
<comment type="caution">
    <text evidence="2">The sequence shown here is derived from an EMBL/GenBank/DDBJ whole genome shotgun (WGS) entry which is preliminary data.</text>
</comment>
<keyword evidence="3" id="KW-1185">Reference proteome</keyword>
<name>A0AAE1PIF5_9EUCA</name>
<dbReference type="EMBL" id="JAWZYT010001961">
    <property type="protein sequence ID" value="KAK4307855.1"/>
    <property type="molecule type" value="Genomic_DNA"/>
</dbReference>
<accession>A0AAE1PIF5</accession>
<evidence type="ECO:0000256" key="1">
    <source>
        <dbReference type="SAM" id="MobiDB-lite"/>
    </source>
</evidence>
<protein>
    <submittedName>
        <fullName evidence="2">Uncharacterized protein</fullName>
    </submittedName>
</protein>
<evidence type="ECO:0000313" key="2">
    <source>
        <dbReference type="EMBL" id="KAK4307855.1"/>
    </source>
</evidence>
<gene>
    <name evidence="2" type="ORF">Pmani_020411</name>
</gene>
<organism evidence="2 3">
    <name type="scientific">Petrolisthes manimaculis</name>
    <dbReference type="NCBI Taxonomy" id="1843537"/>
    <lineage>
        <taxon>Eukaryota</taxon>
        <taxon>Metazoa</taxon>
        <taxon>Ecdysozoa</taxon>
        <taxon>Arthropoda</taxon>
        <taxon>Crustacea</taxon>
        <taxon>Multicrustacea</taxon>
        <taxon>Malacostraca</taxon>
        <taxon>Eumalacostraca</taxon>
        <taxon>Eucarida</taxon>
        <taxon>Decapoda</taxon>
        <taxon>Pleocyemata</taxon>
        <taxon>Anomura</taxon>
        <taxon>Galatheoidea</taxon>
        <taxon>Porcellanidae</taxon>
        <taxon>Petrolisthes</taxon>
    </lineage>
</organism>
<evidence type="ECO:0000313" key="3">
    <source>
        <dbReference type="Proteomes" id="UP001292094"/>
    </source>
</evidence>
<proteinExistence type="predicted"/>
<sequence>MDIPQPPTPHQVVHPQTIMQQPSPDDSKKKQHNASIAIQLMSPCTLLLLDASDVIRCLKAIRAVGGKENWALVEATLVQPSWCALLYEGR</sequence>
<dbReference type="AlphaFoldDB" id="A0AAE1PIF5"/>
<feature type="region of interest" description="Disordered" evidence="1">
    <location>
        <begin position="1"/>
        <end position="32"/>
    </location>
</feature>
<dbReference type="Proteomes" id="UP001292094">
    <property type="component" value="Unassembled WGS sequence"/>
</dbReference>